<keyword evidence="2" id="KW-1185">Reference proteome</keyword>
<name>A0A9N9G381_9GLOM</name>
<protein>
    <submittedName>
        <fullName evidence="1">12469_t:CDS:1</fullName>
    </submittedName>
</protein>
<evidence type="ECO:0000313" key="2">
    <source>
        <dbReference type="Proteomes" id="UP000789759"/>
    </source>
</evidence>
<proteinExistence type="predicted"/>
<accession>A0A9N9G381</accession>
<evidence type="ECO:0000313" key="1">
    <source>
        <dbReference type="EMBL" id="CAG8578411.1"/>
    </source>
</evidence>
<reference evidence="1" key="1">
    <citation type="submission" date="2021-06" db="EMBL/GenBank/DDBJ databases">
        <authorList>
            <person name="Kallberg Y."/>
            <person name="Tangrot J."/>
            <person name="Rosling A."/>
        </authorList>
    </citation>
    <scope>NUCLEOTIDE SEQUENCE</scope>
    <source>
        <strain evidence="1">FL966</strain>
    </source>
</reference>
<dbReference type="Proteomes" id="UP000789759">
    <property type="component" value="Unassembled WGS sequence"/>
</dbReference>
<organism evidence="1 2">
    <name type="scientific">Cetraspora pellucida</name>
    <dbReference type="NCBI Taxonomy" id="1433469"/>
    <lineage>
        <taxon>Eukaryota</taxon>
        <taxon>Fungi</taxon>
        <taxon>Fungi incertae sedis</taxon>
        <taxon>Mucoromycota</taxon>
        <taxon>Glomeromycotina</taxon>
        <taxon>Glomeromycetes</taxon>
        <taxon>Diversisporales</taxon>
        <taxon>Gigasporaceae</taxon>
        <taxon>Cetraspora</taxon>
    </lineage>
</organism>
<sequence>MPTNPTFYIETLNKQWHKLSTVIKRQSTKQFQQQNLHILTSTKPPTSLQQIIIQINHLLEKTQTLTNLPIETLSKNSLTYTNFSNTVNQLHTVHSTLYNA</sequence>
<comment type="caution">
    <text evidence="1">The sequence shown here is derived from an EMBL/GenBank/DDBJ whole genome shotgun (WGS) entry which is preliminary data.</text>
</comment>
<gene>
    <name evidence="1" type="ORF">CPELLU_LOCUS5973</name>
</gene>
<dbReference type="EMBL" id="CAJVQA010003585">
    <property type="protein sequence ID" value="CAG8578411.1"/>
    <property type="molecule type" value="Genomic_DNA"/>
</dbReference>
<dbReference type="AlphaFoldDB" id="A0A9N9G381"/>